<feature type="region of interest" description="Disordered" evidence="2">
    <location>
        <begin position="21"/>
        <end position="72"/>
    </location>
</feature>
<dbReference type="GO" id="GO:0005975">
    <property type="term" value="P:carbohydrate metabolic process"/>
    <property type="evidence" value="ECO:0007669"/>
    <property type="project" value="InterPro"/>
</dbReference>
<dbReference type="EMBL" id="BOMQ01000061">
    <property type="protein sequence ID" value="GIE51657.1"/>
    <property type="molecule type" value="Genomic_DNA"/>
</dbReference>
<name>A0A919JM23_9ACTN</name>
<accession>A0A919JM23</accession>
<dbReference type="SUPFAM" id="SSF49899">
    <property type="entry name" value="Concanavalin A-like lectins/glucanases"/>
    <property type="match status" value="1"/>
</dbReference>
<feature type="domain" description="GH16" evidence="3">
    <location>
        <begin position="242"/>
        <end position="504"/>
    </location>
</feature>
<comment type="similarity">
    <text evidence="1">Belongs to the glycosyl hydrolase 16 family.</text>
</comment>
<organism evidence="4 5">
    <name type="scientific">Actinoplanes nipponensis</name>
    <dbReference type="NCBI Taxonomy" id="135950"/>
    <lineage>
        <taxon>Bacteria</taxon>
        <taxon>Bacillati</taxon>
        <taxon>Actinomycetota</taxon>
        <taxon>Actinomycetes</taxon>
        <taxon>Micromonosporales</taxon>
        <taxon>Micromonosporaceae</taxon>
        <taxon>Actinoplanes</taxon>
    </lineage>
</organism>
<dbReference type="Proteomes" id="UP000647172">
    <property type="component" value="Unassembled WGS sequence"/>
</dbReference>
<dbReference type="InterPro" id="IPR013320">
    <property type="entry name" value="ConA-like_dom_sf"/>
</dbReference>
<dbReference type="InterPro" id="IPR050546">
    <property type="entry name" value="Glycosyl_Hydrlase_16"/>
</dbReference>
<evidence type="ECO:0000313" key="5">
    <source>
        <dbReference type="Proteomes" id="UP000647172"/>
    </source>
</evidence>
<dbReference type="GO" id="GO:0004553">
    <property type="term" value="F:hydrolase activity, hydrolyzing O-glycosyl compounds"/>
    <property type="evidence" value="ECO:0007669"/>
    <property type="project" value="InterPro"/>
</dbReference>
<dbReference type="PANTHER" id="PTHR10963">
    <property type="entry name" value="GLYCOSYL HYDROLASE-RELATED"/>
    <property type="match status" value="1"/>
</dbReference>
<feature type="compositionally biased region" description="Low complexity" evidence="2">
    <location>
        <begin position="53"/>
        <end position="72"/>
    </location>
</feature>
<dbReference type="InterPro" id="IPR000757">
    <property type="entry name" value="Beta-glucanase-like"/>
</dbReference>
<dbReference type="Pfam" id="PF00722">
    <property type="entry name" value="Glyco_hydro_16"/>
    <property type="match status" value="1"/>
</dbReference>
<evidence type="ECO:0000256" key="1">
    <source>
        <dbReference type="ARBA" id="ARBA00006865"/>
    </source>
</evidence>
<dbReference type="RefSeq" id="WP_203772391.1">
    <property type="nucleotide sequence ID" value="NZ_BAAAYJ010000097.1"/>
</dbReference>
<dbReference type="Gene3D" id="2.60.120.260">
    <property type="entry name" value="Galactose-binding domain-like"/>
    <property type="match status" value="1"/>
</dbReference>
<dbReference type="CDD" id="cd08023">
    <property type="entry name" value="GH16_laminarinase_like"/>
    <property type="match status" value="1"/>
</dbReference>
<comment type="caution">
    <text evidence="4">The sequence shown here is derived from an EMBL/GenBank/DDBJ whole genome shotgun (WGS) entry which is preliminary data.</text>
</comment>
<sequence>MTVAATATVIGIIIAVHLATPQHPGHPKLSSPTPAEVGVSAPAGQSARPRTSTGTPSGKPPAATTPTPAPPVARAVPEFRLFPEAVSANAVANGSAVSSPAGWSAHSDDGTVKVTRAIRLTGPFTHSTGVSLTRAGGAGSWAFSLASLRGARRFFVVGRTYRMQVWVRDGLASGQRVGVLLANGNYRHRPTDTTAYSAWRDRAWHLVTRTFVCTSRASADTAFYLALPAAGSFAFQLTDARVHEVSAPEPARITGPPVRRITFAGRSGASPDTSTWSYETGGGGWGNDEIQTYTARPQNVQTDGAGRLRIVARREQYQGTDRITRGYTSARLNTKGKVSVQPGSYVEAAITAPTGAGLWPAFWMLGTDIDSAGWPACGELDVFEGQGAAPATAHAAVHMSGLSAPDRDHGYGWDEADGTTRLDSRSHRYGVYFDDRTVRFYVDGKPTLSVWASDARASGRAWPFGKPLYLVLNVAVVKSSAASQTSFPKTMTVGPISVWAGGIPF</sequence>
<dbReference type="PROSITE" id="PS51762">
    <property type="entry name" value="GH16_2"/>
    <property type="match status" value="1"/>
</dbReference>
<dbReference type="PANTHER" id="PTHR10963:SF55">
    <property type="entry name" value="GLYCOSIDE HYDROLASE FAMILY 16 PROTEIN"/>
    <property type="match status" value="1"/>
</dbReference>
<evidence type="ECO:0000259" key="3">
    <source>
        <dbReference type="PROSITE" id="PS51762"/>
    </source>
</evidence>
<evidence type="ECO:0000313" key="4">
    <source>
        <dbReference type="EMBL" id="GIE51657.1"/>
    </source>
</evidence>
<proteinExistence type="inferred from homology"/>
<keyword evidence="5" id="KW-1185">Reference proteome</keyword>
<dbReference type="Gene3D" id="2.60.120.200">
    <property type="match status" value="1"/>
</dbReference>
<protein>
    <recommendedName>
        <fullName evidence="3">GH16 domain-containing protein</fullName>
    </recommendedName>
</protein>
<gene>
    <name evidence="4" type="ORF">Ani05nite_51910</name>
</gene>
<dbReference type="AlphaFoldDB" id="A0A919JM23"/>
<reference evidence="4" key="1">
    <citation type="submission" date="2021-01" db="EMBL/GenBank/DDBJ databases">
        <title>Whole genome shotgun sequence of Actinoplanes nipponensis NBRC 14063.</title>
        <authorList>
            <person name="Komaki H."/>
            <person name="Tamura T."/>
        </authorList>
    </citation>
    <scope>NUCLEOTIDE SEQUENCE</scope>
    <source>
        <strain evidence="4">NBRC 14063</strain>
    </source>
</reference>
<evidence type="ECO:0000256" key="2">
    <source>
        <dbReference type="SAM" id="MobiDB-lite"/>
    </source>
</evidence>